<dbReference type="GO" id="GO:0016226">
    <property type="term" value="P:iron-sulfur cluster assembly"/>
    <property type="evidence" value="ECO:0007669"/>
    <property type="project" value="InterPro"/>
</dbReference>
<dbReference type="SUPFAM" id="SSF82649">
    <property type="entry name" value="SufE/NifU"/>
    <property type="match status" value="1"/>
</dbReference>
<proteinExistence type="predicted"/>
<dbReference type="GO" id="GO:0051536">
    <property type="term" value="F:iron-sulfur cluster binding"/>
    <property type="evidence" value="ECO:0007669"/>
    <property type="project" value="InterPro"/>
</dbReference>
<organism evidence="2 3">
    <name type="scientific">Candidatus Sungbacteria bacterium RIFCSPHIGHO2_02_FULL_53_17</name>
    <dbReference type="NCBI Taxonomy" id="1802275"/>
    <lineage>
        <taxon>Bacteria</taxon>
        <taxon>Candidatus Sungiibacteriota</taxon>
    </lineage>
</organism>
<accession>A0A1G2KXU2</accession>
<protein>
    <recommendedName>
        <fullName evidence="1">NIF system FeS cluster assembly NifU N-terminal domain-containing protein</fullName>
    </recommendedName>
</protein>
<evidence type="ECO:0000259" key="1">
    <source>
        <dbReference type="Pfam" id="PF01592"/>
    </source>
</evidence>
<dbReference type="CDD" id="cd06664">
    <property type="entry name" value="IscU_like"/>
    <property type="match status" value="1"/>
</dbReference>
<reference evidence="2 3" key="1">
    <citation type="journal article" date="2016" name="Nat. Commun.">
        <title>Thousands of microbial genomes shed light on interconnected biogeochemical processes in an aquifer system.</title>
        <authorList>
            <person name="Anantharaman K."/>
            <person name="Brown C.T."/>
            <person name="Hug L.A."/>
            <person name="Sharon I."/>
            <person name="Castelle C.J."/>
            <person name="Probst A.J."/>
            <person name="Thomas B.C."/>
            <person name="Singh A."/>
            <person name="Wilkins M.J."/>
            <person name="Karaoz U."/>
            <person name="Brodie E.L."/>
            <person name="Williams K.H."/>
            <person name="Hubbard S.S."/>
            <person name="Banfield J.F."/>
        </authorList>
    </citation>
    <scope>NUCLEOTIDE SEQUENCE [LARGE SCALE GENOMIC DNA]</scope>
</reference>
<dbReference type="Pfam" id="PF01592">
    <property type="entry name" value="NifU_N"/>
    <property type="match status" value="1"/>
</dbReference>
<dbReference type="AlphaFoldDB" id="A0A1G2KXU2"/>
<dbReference type="GO" id="GO:0005506">
    <property type="term" value="F:iron ion binding"/>
    <property type="evidence" value="ECO:0007669"/>
    <property type="project" value="InterPro"/>
</dbReference>
<dbReference type="EMBL" id="MHQN01000021">
    <property type="protein sequence ID" value="OHA03271.1"/>
    <property type="molecule type" value="Genomic_DNA"/>
</dbReference>
<dbReference type="Proteomes" id="UP000177177">
    <property type="component" value="Unassembled WGS sequence"/>
</dbReference>
<dbReference type="Gene3D" id="3.90.1010.10">
    <property type="match status" value="1"/>
</dbReference>
<evidence type="ECO:0000313" key="2">
    <source>
        <dbReference type="EMBL" id="OHA03271.1"/>
    </source>
</evidence>
<gene>
    <name evidence="2" type="ORF">A3C92_03305</name>
</gene>
<dbReference type="PANTHER" id="PTHR10093">
    <property type="entry name" value="IRON-SULFUR CLUSTER ASSEMBLY ENZYME NIFU HOMOLOG"/>
    <property type="match status" value="1"/>
</dbReference>
<name>A0A1G2KXU2_9BACT</name>
<sequence length="122" mass="13689">MTLYRQEIIERYRFPRYKGVIKNPHAQAEKINSFCGDEIALFLRLNDEKSQVAEARFDGQGCALMTASADILCEAVQGKTSDDLRKFSAEDLLQIYGEAPSPGRLKCLLLPYEALKSATTLL</sequence>
<dbReference type="InterPro" id="IPR002871">
    <property type="entry name" value="NIF_FeS_clus_asmbl_NifU_N"/>
</dbReference>
<comment type="caution">
    <text evidence="2">The sequence shown here is derived from an EMBL/GenBank/DDBJ whole genome shotgun (WGS) entry which is preliminary data.</text>
</comment>
<feature type="domain" description="NIF system FeS cluster assembly NifU N-terminal" evidence="1">
    <location>
        <begin position="4"/>
        <end position="118"/>
    </location>
</feature>
<evidence type="ECO:0000313" key="3">
    <source>
        <dbReference type="Proteomes" id="UP000177177"/>
    </source>
</evidence>